<dbReference type="Pfam" id="PF02771">
    <property type="entry name" value="Acyl-CoA_dh_N"/>
    <property type="match status" value="1"/>
</dbReference>
<evidence type="ECO:0000259" key="7">
    <source>
        <dbReference type="Pfam" id="PF02771"/>
    </source>
</evidence>
<dbReference type="PANTHER" id="PTHR43884">
    <property type="entry name" value="ACYL-COA DEHYDROGENASE"/>
    <property type="match status" value="1"/>
</dbReference>
<dbReference type="AlphaFoldDB" id="A0A652YYL9"/>
<evidence type="ECO:0000256" key="5">
    <source>
        <dbReference type="ARBA" id="ARBA00023002"/>
    </source>
</evidence>
<dbReference type="Gene3D" id="1.20.140.10">
    <property type="entry name" value="Butyryl-CoA Dehydrogenase, subunit A, domain 3"/>
    <property type="match status" value="1"/>
</dbReference>
<accession>A0A652YYL9</accession>
<dbReference type="InterPro" id="IPR009075">
    <property type="entry name" value="AcylCo_DH/oxidase_C"/>
</dbReference>
<dbReference type="GO" id="GO:0003995">
    <property type="term" value="F:acyl-CoA dehydrogenase activity"/>
    <property type="evidence" value="ECO:0007669"/>
    <property type="project" value="TreeGrafter"/>
</dbReference>
<keyword evidence="3" id="KW-0285">Flavoprotein</keyword>
<dbReference type="Gene3D" id="2.40.110.10">
    <property type="entry name" value="Butyryl-CoA Dehydrogenase, subunit A, domain 2"/>
    <property type="match status" value="1"/>
</dbReference>
<evidence type="ECO:0000256" key="4">
    <source>
        <dbReference type="ARBA" id="ARBA00022827"/>
    </source>
</evidence>
<sequence>MLLELTPDQEFFRDTTARFLNTQVPSSAVRLLRDNPMGFDSEYWRRGAELGWTSLLVDEKHGGGTISDRGLVDLTLVAYEFGRTAAPGPLTPTNVVAALLNNYSSETTDQVLAELLAGTSTSAWCFTQPQANSLVSTPPLEIRVDGNDVIVSGTKRPVEAAQTADVLLVTGQNGDSVAQVLVPTDTPGVHVKPLRSIDLTRRYAAVTFDNVRLPLSAMIGDTRDAARDVERCRQLAIVLGCAESVGAMQAAFDLTVAWAFDRYSFGRPLASYQELKHRFADMKTWLEASHGLADAAAAAVAAESPDAAELTSAAHAYIGDRGGELLQDCVQIHGGIGVTFEHDLHLFMRRAAANRSSYGTPAEHRQLIAAIAVRQESIR</sequence>
<dbReference type="PANTHER" id="PTHR43884:SF20">
    <property type="entry name" value="ACYL-COA DEHYDROGENASE FADE28"/>
    <property type="match status" value="1"/>
</dbReference>
<comment type="similarity">
    <text evidence="2">Belongs to the acyl-CoA dehydrogenase family.</text>
</comment>
<protein>
    <submittedName>
        <fullName evidence="8">Alkylation response protein AidB-like acyl-CoA dehydrogenase</fullName>
    </submittedName>
</protein>
<dbReference type="SUPFAM" id="SSF47203">
    <property type="entry name" value="Acyl-CoA dehydrogenase C-terminal domain-like"/>
    <property type="match status" value="1"/>
</dbReference>
<organism evidence="8">
    <name type="scientific">Nocardia globerula</name>
    <dbReference type="NCBI Taxonomy" id="1818"/>
    <lineage>
        <taxon>Bacteria</taxon>
        <taxon>Bacillati</taxon>
        <taxon>Actinomycetota</taxon>
        <taxon>Actinomycetes</taxon>
        <taxon>Mycobacteriales</taxon>
        <taxon>Nocardiaceae</taxon>
        <taxon>Nocardia</taxon>
    </lineage>
</organism>
<dbReference type="Gene3D" id="1.10.540.10">
    <property type="entry name" value="Acyl-CoA dehydrogenase/oxidase, N-terminal domain"/>
    <property type="match status" value="1"/>
</dbReference>
<comment type="caution">
    <text evidence="8">The sequence shown here is derived from an EMBL/GenBank/DDBJ whole genome shotgun (WGS) entry which is preliminary data.</text>
</comment>
<feature type="domain" description="Acyl-CoA dehydrogenase/oxidase C-terminal" evidence="6">
    <location>
        <begin position="241"/>
        <end position="370"/>
    </location>
</feature>
<gene>
    <name evidence="8" type="ORF">FNL38_1011166</name>
</gene>
<evidence type="ECO:0000313" key="8">
    <source>
        <dbReference type="EMBL" id="TYQ08789.1"/>
    </source>
</evidence>
<evidence type="ECO:0000259" key="6">
    <source>
        <dbReference type="Pfam" id="PF00441"/>
    </source>
</evidence>
<dbReference type="CDD" id="cd00567">
    <property type="entry name" value="ACAD"/>
    <property type="match status" value="1"/>
</dbReference>
<dbReference type="InterPro" id="IPR013786">
    <property type="entry name" value="AcylCoA_DH/ox_N"/>
</dbReference>
<keyword evidence="5" id="KW-0560">Oxidoreductase</keyword>
<evidence type="ECO:0000256" key="1">
    <source>
        <dbReference type="ARBA" id="ARBA00001974"/>
    </source>
</evidence>
<evidence type="ECO:0000256" key="3">
    <source>
        <dbReference type="ARBA" id="ARBA00022630"/>
    </source>
</evidence>
<dbReference type="GO" id="GO:0050660">
    <property type="term" value="F:flavin adenine dinucleotide binding"/>
    <property type="evidence" value="ECO:0007669"/>
    <property type="project" value="InterPro"/>
</dbReference>
<dbReference type="InterPro" id="IPR009100">
    <property type="entry name" value="AcylCoA_DH/oxidase_NM_dom_sf"/>
</dbReference>
<dbReference type="InterPro" id="IPR036250">
    <property type="entry name" value="AcylCo_DH-like_C"/>
</dbReference>
<dbReference type="Pfam" id="PF00441">
    <property type="entry name" value="Acyl-CoA_dh_1"/>
    <property type="match status" value="1"/>
</dbReference>
<evidence type="ECO:0000256" key="2">
    <source>
        <dbReference type="ARBA" id="ARBA00009347"/>
    </source>
</evidence>
<feature type="domain" description="Acyl-CoA dehydrogenase/oxidase N-terminal" evidence="7">
    <location>
        <begin position="6"/>
        <end position="118"/>
    </location>
</feature>
<name>A0A652YYL9_NOCGL</name>
<dbReference type="SUPFAM" id="SSF56645">
    <property type="entry name" value="Acyl-CoA dehydrogenase NM domain-like"/>
    <property type="match status" value="1"/>
</dbReference>
<proteinExistence type="inferred from homology"/>
<dbReference type="EMBL" id="VNIQ01000001">
    <property type="protein sequence ID" value="TYQ08789.1"/>
    <property type="molecule type" value="Genomic_DNA"/>
</dbReference>
<dbReference type="InterPro" id="IPR046373">
    <property type="entry name" value="Acyl-CoA_Oxase/DH_mid-dom_sf"/>
</dbReference>
<reference evidence="8" key="1">
    <citation type="submission" date="2019-07" db="EMBL/GenBank/DDBJ databases">
        <title>Genomic Encyclopedia of Type Strains, Phase IV (KMG-IV): sequencing the most valuable type-strain genomes for metagenomic binning, comparative biology and taxonomic classification.</title>
        <authorList>
            <person name="Goeker M."/>
        </authorList>
    </citation>
    <scope>NUCLEOTIDE SEQUENCE</scope>
    <source>
        <strain evidence="8">DSM 44596</strain>
    </source>
</reference>
<comment type="cofactor">
    <cofactor evidence="1">
        <name>FAD</name>
        <dbReference type="ChEBI" id="CHEBI:57692"/>
    </cofactor>
</comment>
<dbReference type="InterPro" id="IPR037069">
    <property type="entry name" value="AcylCoA_DH/ox_N_sf"/>
</dbReference>
<keyword evidence="4" id="KW-0274">FAD</keyword>